<accession>A0A1Y1W377</accession>
<dbReference type="AlphaFoldDB" id="A0A1Y1W377"/>
<organism evidence="2 3">
    <name type="scientific">Linderina pennispora</name>
    <dbReference type="NCBI Taxonomy" id="61395"/>
    <lineage>
        <taxon>Eukaryota</taxon>
        <taxon>Fungi</taxon>
        <taxon>Fungi incertae sedis</taxon>
        <taxon>Zoopagomycota</taxon>
        <taxon>Kickxellomycotina</taxon>
        <taxon>Kickxellomycetes</taxon>
        <taxon>Kickxellales</taxon>
        <taxon>Kickxellaceae</taxon>
        <taxon>Linderina</taxon>
    </lineage>
</organism>
<dbReference type="EMBL" id="MCFD01000011">
    <property type="protein sequence ID" value="ORX67986.1"/>
    <property type="molecule type" value="Genomic_DNA"/>
</dbReference>
<dbReference type="OrthoDB" id="5685341at2759"/>
<evidence type="ECO:0000313" key="3">
    <source>
        <dbReference type="Proteomes" id="UP000193922"/>
    </source>
</evidence>
<sequence>MLSDRELNPGLQCDRLVYSPLYICRTLALCNGILALIHANDKTNFGINYSAL</sequence>
<dbReference type="EMBL" id="MCFD01000011">
    <property type="protein sequence ID" value="ORX67993.1"/>
    <property type="molecule type" value="Genomic_DNA"/>
</dbReference>
<protein>
    <submittedName>
        <fullName evidence="2">Uncharacterized protein</fullName>
    </submittedName>
</protein>
<evidence type="ECO:0000313" key="2">
    <source>
        <dbReference type="EMBL" id="ORX67993.1"/>
    </source>
</evidence>
<dbReference type="Proteomes" id="UP000193922">
    <property type="component" value="Unassembled WGS sequence"/>
</dbReference>
<reference evidence="2 3" key="1">
    <citation type="submission" date="2016-07" db="EMBL/GenBank/DDBJ databases">
        <title>Pervasive Adenine N6-methylation of Active Genes in Fungi.</title>
        <authorList>
            <consortium name="DOE Joint Genome Institute"/>
            <person name="Mondo S.J."/>
            <person name="Dannebaum R.O."/>
            <person name="Kuo R.C."/>
            <person name="Labutti K."/>
            <person name="Haridas S."/>
            <person name="Kuo A."/>
            <person name="Salamov A."/>
            <person name="Ahrendt S.R."/>
            <person name="Lipzen A."/>
            <person name="Sullivan W."/>
            <person name="Andreopoulos W.B."/>
            <person name="Clum A."/>
            <person name="Lindquist E."/>
            <person name="Daum C."/>
            <person name="Ramamoorthy G.K."/>
            <person name="Gryganskyi A."/>
            <person name="Culley D."/>
            <person name="Magnuson J.K."/>
            <person name="James T.Y."/>
            <person name="O'Malley M.A."/>
            <person name="Stajich J.E."/>
            <person name="Spatafora J.W."/>
            <person name="Visel A."/>
            <person name="Grigoriev I.V."/>
        </authorList>
    </citation>
    <scope>NUCLEOTIDE SEQUENCE [LARGE SCALE GENOMIC DNA]</scope>
    <source>
        <strain evidence="2 3">ATCC 12442</strain>
    </source>
</reference>
<comment type="caution">
    <text evidence="2">The sequence shown here is derived from an EMBL/GenBank/DDBJ whole genome shotgun (WGS) entry which is preliminary data.</text>
</comment>
<name>A0A1Y1W377_9FUNG</name>
<keyword evidence="3" id="KW-1185">Reference proteome</keyword>
<dbReference type="RefSeq" id="XP_040741832.1">
    <property type="nucleotide sequence ID" value="XM_040888177.1"/>
</dbReference>
<dbReference type="GeneID" id="63804825"/>
<proteinExistence type="predicted"/>
<gene>
    <name evidence="1" type="ORF">DL89DRAFT_269140</name>
    <name evidence="2" type="ORF">DL89DRAFT_269146</name>
</gene>
<evidence type="ECO:0000313" key="1">
    <source>
        <dbReference type="EMBL" id="ORX67986.1"/>
    </source>
</evidence>